<dbReference type="GO" id="GO:0020037">
    <property type="term" value="F:heme binding"/>
    <property type="evidence" value="ECO:0007669"/>
    <property type="project" value="InterPro"/>
</dbReference>
<comment type="catalytic activity">
    <reaction evidence="6">
        <text>NADPH + O2 + H(+) = H2O2 + NADP(+)</text>
        <dbReference type="Rhea" id="RHEA:11260"/>
        <dbReference type="ChEBI" id="CHEBI:15378"/>
        <dbReference type="ChEBI" id="CHEBI:15379"/>
        <dbReference type="ChEBI" id="CHEBI:16240"/>
        <dbReference type="ChEBI" id="CHEBI:57783"/>
        <dbReference type="ChEBI" id="CHEBI:58349"/>
        <dbReference type="EC" id="1.6.3.1"/>
    </reaction>
</comment>
<feature type="chain" id="PRO_5043943647" description="NAD(P)H oxidase (H2O2-forming)" evidence="10">
    <location>
        <begin position="22"/>
        <end position="1120"/>
    </location>
</feature>
<evidence type="ECO:0000256" key="7">
    <source>
        <dbReference type="PIRSR" id="PIRSR619791-2"/>
    </source>
</evidence>
<dbReference type="PANTHER" id="PTHR11475:SF144">
    <property type="entry name" value="NAD(P)H OXIDASE (H2O2-FORMING)"/>
    <property type="match status" value="1"/>
</dbReference>
<protein>
    <recommendedName>
        <fullName evidence="2">NAD(P)H oxidase (H2O2-forming)</fullName>
        <ecNumber evidence="2">1.6.3.1</ecNumber>
    </recommendedName>
</protein>
<evidence type="ECO:0000256" key="2">
    <source>
        <dbReference type="ARBA" id="ARBA00012698"/>
    </source>
</evidence>
<dbReference type="Gene3D" id="1.10.238.10">
    <property type="entry name" value="EF-hand"/>
    <property type="match status" value="1"/>
</dbReference>
<dbReference type="Proteomes" id="UP000762676">
    <property type="component" value="Unassembled WGS sequence"/>
</dbReference>
<evidence type="ECO:0000256" key="10">
    <source>
        <dbReference type="SAM" id="SignalP"/>
    </source>
</evidence>
<evidence type="ECO:0000256" key="8">
    <source>
        <dbReference type="SAM" id="MobiDB-lite"/>
    </source>
</evidence>
<keyword evidence="7" id="KW-0349">Heme</keyword>
<evidence type="ECO:0000256" key="6">
    <source>
        <dbReference type="ARBA" id="ARBA00048762"/>
    </source>
</evidence>
<feature type="transmembrane region" description="Helical" evidence="9">
    <location>
        <begin position="1098"/>
        <end position="1117"/>
    </location>
</feature>
<dbReference type="PROSITE" id="PS00018">
    <property type="entry name" value="EF_HAND_1"/>
    <property type="match status" value="1"/>
</dbReference>
<evidence type="ECO:0000256" key="3">
    <source>
        <dbReference type="ARBA" id="ARBA00022837"/>
    </source>
</evidence>
<dbReference type="CDD" id="cd00051">
    <property type="entry name" value="EFh"/>
    <property type="match status" value="1"/>
</dbReference>
<feature type="transmembrane region" description="Helical" evidence="9">
    <location>
        <begin position="671"/>
        <end position="693"/>
    </location>
</feature>
<dbReference type="GO" id="GO:0016174">
    <property type="term" value="F:NAD(P)H oxidase H2O2-forming activity"/>
    <property type="evidence" value="ECO:0007669"/>
    <property type="project" value="UniProtKB-EC"/>
</dbReference>
<keyword evidence="4" id="KW-0575">Peroxidase</keyword>
<evidence type="ECO:0000259" key="11">
    <source>
        <dbReference type="PROSITE" id="PS50222"/>
    </source>
</evidence>
<dbReference type="Gene3D" id="1.10.640.10">
    <property type="entry name" value="Haem peroxidase domain superfamily, animal type"/>
    <property type="match status" value="1"/>
</dbReference>
<dbReference type="GO" id="GO:0005509">
    <property type="term" value="F:calcium ion binding"/>
    <property type="evidence" value="ECO:0007669"/>
    <property type="project" value="InterPro"/>
</dbReference>
<organism evidence="12 13">
    <name type="scientific">Elysia marginata</name>
    <dbReference type="NCBI Taxonomy" id="1093978"/>
    <lineage>
        <taxon>Eukaryota</taxon>
        <taxon>Metazoa</taxon>
        <taxon>Spiralia</taxon>
        <taxon>Lophotrochozoa</taxon>
        <taxon>Mollusca</taxon>
        <taxon>Gastropoda</taxon>
        <taxon>Heterobranchia</taxon>
        <taxon>Euthyneura</taxon>
        <taxon>Panpulmonata</taxon>
        <taxon>Sacoglossa</taxon>
        <taxon>Placobranchoidea</taxon>
        <taxon>Plakobranchidae</taxon>
        <taxon>Elysia</taxon>
    </lineage>
</organism>
<dbReference type="InterPro" id="IPR018247">
    <property type="entry name" value="EF_Hand_1_Ca_BS"/>
</dbReference>
<dbReference type="PROSITE" id="PS50292">
    <property type="entry name" value="PEROXIDASE_3"/>
    <property type="match status" value="1"/>
</dbReference>
<keyword evidence="4" id="KW-0376">Hydrogen peroxide</keyword>
<gene>
    <name evidence="12" type="ORF">ElyMa_003334500</name>
</gene>
<dbReference type="Pfam" id="PF03098">
    <property type="entry name" value="An_peroxidase"/>
    <property type="match status" value="1"/>
</dbReference>
<dbReference type="AlphaFoldDB" id="A0AAV4JHC7"/>
<dbReference type="SUPFAM" id="SSF47473">
    <property type="entry name" value="EF-hand"/>
    <property type="match status" value="1"/>
</dbReference>
<keyword evidence="9" id="KW-0812">Transmembrane</keyword>
<keyword evidence="10" id="KW-0732">Signal</keyword>
<keyword evidence="7" id="KW-0479">Metal-binding</keyword>
<feature type="domain" description="EF-hand" evidence="11">
    <location>
        <begin position="980"/>
        <end position="1015"/>
    </location>
</feature>
<dbReference type="PANTHER" id="PTHR11475">
    <property type="entry name" value="OXIDASE/PEROXIDASE"/>
    <property type="match status" value="1"/>
</dbReference>
<accession>A0AAV4JHC7</accession>
<evidence type="ECO:0000256" key="1">
    <source>
        <dbReference type="ARBA" id="ARBA00005644"/>
    </source>
</evidence>
<dbReference type="SFLD" id="SFLDG01169">
    <property type="entry name" value="NADPH_oxidase_subgroup_(NOX)"/>
    <property type="match status" value="1"/>
</dbReference>
<dbReference type="GO" id="GO:0004601">
    <property type="term" value="F:peroxidase activity"/>
    <property type="evidence" value="ECO:0007669"/>
    <property type="project" value="InterPro"/>
</dbReference>
<keyword evidence="3" id="KW-0106">Calcium</keyword>
<proteinExistence type="inferred from homology"/>
<keyword evidence="9" id="KW-0472">Membrane</keyword>
<dbReference type="InterPro" id="IPR019791">
    <property type="entry name" value="Haem_peroxidase_animal"/>
</dbReference>
<sequence>MELKAMLLFCFLAAHLSQGISEEHHEFERVPNDGWFNNLLHPDWGAIDTQLLRVSPASFSDGVYEPSGKDRPNPLKISEIAFNGTNNQGSVRNRNAMMVFFGQQMVEEILDAQRSGCPIEYFNIKVPKDHKYNPHNLDNLEMPFQRARYDQRTGYSPNNPRQQINEITPYIDGTLFYGAGKAVEDAIRSFEDGMLAANETDIKKSYPVSNKDIRLPYANPPSPRDHYLRPVTRFRRYANPRTHENPFILTMATIWFRYHNVIAKELKEKHADWDDEQLFLSARKRVIAQYQKIVMYDWLPRWLGIYDNGSIFDMKQYPYEGGQLNKYSGYDPHVIPNIATEFQAAAMRFGHTLVPSGIYPRKIGKTCTTPERYVKARFSDDEGTNGDDDVKVKGIRLCNAFWVPQETTEDHPGSIDEMVRGLIYTKAAKEDNIIVSDIRENVFGTLDWSRRDLGSLNIQRGRDMGLPGYNAIREAYGLKRREKWEEINEKGYYSDNIMKLKELYGNTDAPDDLDLFPGGLLETTEDGPGELFRTIVLNQFLRIRHGDRFWYENYEQNGVYTKEEVDQIDSTTFFDVLEATTDFYDAQLMPDSNVMNVFSCGGFGGNGGSPDSNSTSDMNSTAAPTTQQPASDCACVDPDFETPASDYNTGVLEKCVELKHYDYFQGSEAPYIITIIAVILSLPGAIGLMLLLVRLRHRSLSGKVTQSTNLPPAGPDEFYATEWVGRTSYGLLDSRSVKVCMDSTRHKLNVMNLKNQVVRIIDLRLRSKEDAERPKAHVTRSGDKGHKLMMISKPGEIDLVLYFQDMQQRDAAYDTLKTFFESQGWNFHETHVMDEGVMWREATTIDHRKKVLARFFKSVVSELSGKVERSSTAIDEAEQEALMTKLTRSEFADALGMQANSLFVRNMFLLVDSSGDGFVSFDEFKTYFGILCSGDADKKAEMFFQMFDTSRSGQMSKANYKQMIKSLLELNEETGNRKVDINAMVDKVFKDMGKDSVGYLTVDDFKAIMLSDDTEIWQAATLKLDVGGVADGHNRRSVKNRAKSFVANYNKNKAKRGQSLIALPEVELRSAPRSQPTGKIQIKLQTFTRYVDNHRRQIFWVTLYTIVLAAVFIERAYCKT</sequence>
<feature type="domain" description="EF-hand" evidence="11">
    <location>
        <begin position="899"/>
        <end position="934"/>
    </location>
</feature>
<keyword evidence="7" id="KW-0408">Iron</keyword>
<dbReference type="GO" id="GO:0006979">
    <property type="term" value="P:response to oxidative stress"/>
    <property type="evidence" value="ECO:0007669"/>
    <property type="project" value="InterPro"/>
</dbReference>
<evidence type="ECO:0000256" key="5">
    <source>
        <dbReference type="ARBA" id="ARBA00047455"/>
    </source>
</evidence>
<comment type="similarity">
    <text evidence="1">In the N-terminal section; belongs to the peroxidase family.</text>
</comment>
<dbReference type="InterPro" id="IPR010255">
    <property type="entry name" value="Haem_peroxidase_sf"/>
</dbReference>
<feature type="domain" description="EF-hand" evidence="11">
    <location>
        <begin position="935"/>
        <end position="970"/>
    </location>
</feature>
<comment type="catalytic activity">
    <reaction evidence="5">
        <text>NADH + O2 + H(+) = H2O2 + NAD(+)</text>
        <dbReference type="Rhea" id="RHEA:11264"/>
        <dbReference type="ChEBI" id="CHEBI:15378"/>
        <dbReference type="ChEBI" id="CHEBI:15379"/>
        <dbReference type="ChEBI" id="CHEBI:16240"/>
        <dbReference type="ChEBI" id="CHEBI:57540"/>
        <dbReference type="ChEBI" id="CHEBI:57945"/>
        <dbReference type="EC" id="1.6.3.1"/>
    </reaction>
</comment>
<dbReference type="InterPro" id="IPR011992">
    <property type="entry name" value="EF-hand-dom_pair"/>
</dbReference>
<dbReference type="InterPro" id="IPR037120">
    <property type="entry name" value="Haem_peroxidase_sf_animal"/>
</dbReference>
<reference evidence="12 13" key="1">
    <citation type="journal article" date="2021" name="Elife">
        <title>Chloroplast acquisition without the gene transfer in kleptoplastic sea slugs, Plakobranchus ocellatus.</title>
        <authorList>
            <person name="Maeda T."/>
            <person name="Takahashi S."/>
            <person name="Yoshida T."/>
            <person name="Shimamura S."/>
            <person name="Takaki Y."/>
            <person name="Nagai Y."/>
            <person name="Toyoda A."/>
            <person name="Suzuki Y."/>
            <person name="Arimoto A."/>
            <person name="Ishii H."/>
            <person name="Satoh N."/>
            <person name="Nishiyama T."/>
            <person name="Hasebe M."/>
            <person name="Maruyama T."/>
            <person name="Minagawa J."/>
            <person name="Obokata J."/>
            <person name="Shigenobu S."/>
        </authorList>
    </citation>
    <scope>NUCLEOTIDE SEQUENCE [LARGE SCALE GENOMIC DNA]</scope>
</reference>
<keyword evidence="13" id="KW-1185">Reference proteome</keyword>
<keyword evidence="4" id="KW-0560">Oxidoreductase</keyword>
<evidence type="ECO:0000256" key="4">
    <source>
        <dbReference type="ARBA" id="ARBA00023324"/>
    </source>
</evidence>
<feature type="region of interest" description="Disordered" evidence="8">
    <location>
        <begin position="608"/>
        <end position="631"/>
    </location>
</feature>
<name>A0AAV4JHC7_9GAST</name>
<feature type="signal peptide" evidence="10">
    <location>
        <begin position="1"/>
        <end position="21"/>
    </location>
</feature>
<dbReference type="SUPFAM" id="SSF48113">
    <property type="entry name" value="Heme-dependent peroxidases"/>
    <property type="match status" value="1"/>
</dbReference>
<dbReference type="InterPro" id="IPR002048">
    <property type="entry name" value="EF_hand_dom"/>
</dbReference>
<dbReference type="EC" id="1.6.3.1" evidence="2"/>
<dbReference type="PRINTS" id="PR00457">
    <property type="entry name" value="ANPEROXIDASE"/>
</dbReference>
<dbReference type="SMART" id="SM00054">
    <property type="entry name" value="EFh"/>
    <property type="match status" value="3"/>
</dbReference>
<dbReference type="PROSITE" id="PS50222">
    <property type="entry name" value="EF_HAND_2"/>
    <property type="match status" value="3"/>
</dbReference>
<dbReference type="GO" id="GO:0042744">
    <property type="term" value="P:hydrogen peroxide catabolic process"/>
    <property type="evidence" value="ECO:0007669"/>
    <property type="project" value="UniProtKB-KW"/>
</dbReference>
<comment type="caution">
    <text evidence="12">The sequence shown here is derived from an EMBL/GenBank/DDBJ whole genome shotgun (WGS) entry which is preliminary data.</text>
</comment>
<keyword evidence="9" id="KW-1133">Transmembrane helix</keyword>
<feature type="binding site" description="axial binding residue" evidence="7">
    <location>
        <position position="351"/>
    </location>
    <ligand>
        <name>heme b</name>
        <dbReference type="ChEBI" id="CHEBI:60344"/>
    </ligand>
    <ligandPart>
        <name>Fe</name>
        <dbReference type="ChEBI" id="CHEBI:18248"/>
    </ligandPart>
</feature>
<feature type="compositionally biased region" description="Polar residues" evidence="8">
    <location>
        <begin position="618"/>
        <end position="630"/>
    </location>
</feature>
<evidence type="ECO:0000313" key="12">
    <source>
        <dbReference type="EMBL" id="GFS21268.1"/>
    </source>
</evidence>
<evidence type="ECO:0000256" key="9">
    <source>
        <dbReference type="SAM" id="Phobius"/>
    </source>
</evidence>
<evidence type="ECO:0000313" key="13">
    <source>
        <dbReference type="Proteomes" id="UP000762676"/>
    </source>
</evidence>
<dbReference type="EMBL" id="BMAT01006864">
    <property type="protein sequence ID" value="GFS21268.1"/>
    <property type="molecule type" value="Genomic_DNA"/>
</dbReference>